<dbReference type="Proteomes" id="UP000244855">
    <property type="component" value="Unassembled WGS sequence"/>
</dbReference>
<sequence>MARITAASTILSCLLFTSPTAAWGSLGHNTVALIAQSFLSPQTVNFTQSLLNDTSSTFLANVATWADSYRSTAEGRFSGVFHYIDALDTPPESCDVDFDRDCPEEGCIVSAIANYTTRVQSSNLSFVERQKALKWVIHFVGDIHQPLHVENLAVGGNQINVTFEGESANLHRIWDSDMPEKLIGGYAMADAQDWSTSLLADIKPGGKYANQSATWLTGLNLEDPIASSMHWAQDSNAYVCSTVVPEGQEGVEGKELEGEYYDSAIPVIQQQIAKAGVRLAAWLNLIVTGQPGVSLTGYGAVGNKIAIESPPAAWGKRDVKLEDWMVEARRVRRAFGSDCGPAGHHH</sequence>
<dbReference type="PANTHER" id="PTHR33146:SF26">
    <property type="entry name" value="ENDONUCLEASE 4"/>
    <property type="match status" value="1"/>
</dbReference>
<dbReference type="PANTHER" id="PTHR33146">
    <property type="entry name" value="ENDONUCLEASE 4"/>
    <property type="match status" value="1"/>
</dbReference>
<keyword evidence="7" id="KW-0325">Glycoprotein</keyword>
<accession>A0A2V1E0T0</accession>
<evidence type="ECO:0000256" key="5">
    <source>
        <dbReference type="ARBA" id="ARBA00022801"/>
    </source>
</evidence>
<dbReference type="InterPro" id="IPR003154">
    <property type="entry name" value="S1/P1nuclease"/>
</dbReference>
<dbReference type="Gene3D" id="1.10.575.10">
    <property type="entry name" value="P1 Nuclease"/>
    <property type="match status" value="1"/>
</dbReference>
<dbReference type="EMBL" id="KZ805325">
    <property type="protein sequence ID" value="PVI04011.1"/>
    <property type="molecule type" value="Genomic_DNA"/>
</dbReference>
<dbReference type="GO" id="GO:0003676">
    <property type="term" value="F:nucleic acid binding"/>
    <property type="evidence" value="ECO:0007669"/>
    <property type="project" value="InterPro"/>
</dbReference>
<dbReference type="Pfam" id="PF02265">
    <property type="entry name" value="S1-P1_nuclease"/>
    <property type="match status" value="1"/>
</dbReference>
<keyword evidence="2" id="KW-0540">Nuclease</keyword>
<dbReference type="GO" id="GO:0006308">
    <property type="term" value="P:DNA catabolic process"/>
    <property type="evidence" value="ECO:0007669"/>
    <property type="project" value="InterPro"/>
</dbReference>
<evidence type="ECO:0000313" key="9">
    <source>
        <dbReference type="EMBL" id="PVI04011.1"/>
    </source>
</evidence>
<proteinExistence type="inferred from homology"/>
<keyword evidence="6" id="KW-1015">Disulfide bond</keyword>
<keyword evidence="3" id="KW-0479">Metal-binding</keyword>
<keyword evidence="4" id="KW-0255">Endonuclease</keyword>
<dbReference type="AlphaFoldDB" id="A0A2V1E0T0"/>
<evidence type="ECO:0000313" key="10">
    <source>
        <dbReference type="Proteomes" id="UP000244855"/>
    </source>
</evidence>
<evidence type="ECO:0000256" key="8">
    <source>
        <dbReference type="SAM" id="SignalP"/>
    </source>
</evidence>
<organism evidence="9 10">
    <name type="scientific">Periconia macrospinosa</name>
    <dbReference type="NCBI Taxonomy" id="97972"/>
    <lineage>
        <taxon>Eukaryota</taxon>
        <taxon>Fungi</taxon>
        <taxon>Dikarya</taxon>
        <taxon>Ascomycota</taxon>
        <taxon>Pezizomycotina</taxon>
        <taxon>Dothideomycetes</taxon>
        <taxon>Pleosporomycetidae</taxon>
        <taxon>Pleosporales</taxon>
        <taxon>Massarineae</taxon>
        <taxon>Periconiaceae</taxon>
        <taxon>Periconia</taxon>
    </lineage>
</organism>
<dbReference type="GO" id="GO:0004519">
    <property type="term" value="F:endonuclease activity"/>
    <property type="evidence" value="ECO:0007669"/>
    <property type="project" value="UniProtKB-KW"/>
</dbReference>
<keyword evidence="5" id="KW-0378">Hydrolase</keyword>
<gene>
    <name evidence="9" type="ORF">DM02DRAFT_611806</name>
</gene>
<keyword evidence="8" id="KW-0732">Signal</keyword>
<dbReference type="InterPro" id="IPR008947">
    <property type="entry name" value="PLipase_C/P1_nuclease_dom_sf"/>
</dbReference>
<evidence type="ECO:0000256" key="1">
    <source>
        <dbReference type="ARBA" id="ARBA00009547"/>
    </source>
</evidence>
<dbReference type="OrthoDB" id="441446at2759"/>
<evidence type="ECO:0000256" key="6">
    <source>
        <dbReference type="ARBA" id="ARBA00023157"/>
    </source>
</evidence>
<evidence type="ECO:0000256" key="3">
    <source>
        <dbReference type="ARBA" id="ARBA00022723"/>
    </source>
</evidence>
<feature type="chain" id="PRO_5016068963" description="Nuclease PA3" evidence="8">
    <location>
        <begin position="23"/>
        <end position="346"/>
    </location>
</feature>
<dbReference type="CDD" id="cd11010">
    <property type="entry name" value="S1-P1_nuclease"/>
    <property type="match status" value="1"/>
</dbReference>
<evidence type="ECO:0008006" key="11">
    <source>
        <dbReference type="Google" id="ProtNLM"/>
    </source>
</evidence>
<dbReference type="SUPFAM" id="SSF48537">
    <property type="entry name" value="Phospholipase C/P1 nuclease"/>
    <property type="match status" value="1"/>
</dbReference>
<comment type="similarity">
    <text evidence="1">Belongs to the nuclease type I family.</text>
</comment>
<dbReference type="GO" id="GO:0046872">
    <property type="term" value="F:metal ion binding"/>
    <property type="evidence" value="ECO:0007669"/>
    <property type="project" value="UniProtKB-KW"/>
</dbReference>
<evidence type="ECO:0000256" key="2">
    <source>
        <dbReference type="ARBA" id="ARBA00022722"/>
    </source>
</evidence>
<name>A0A2V1E0T0_9PLEO</name>
<dbReference type="STRING" id="97972.A0A2V1E0T0"/>
<evidence type="ECO:0000256" key="4">
    <source>
        <dbReference type="ARBA" id="ARBA00022759"/>
    </source>
</evidence>
<reference evidence="9 10" key="1">
    <citation type="journal article" date="2018" name="Sci. Rep.">
        <title>Comparative genomics provides insights into the lifestyle and reveals functional heterogeneity of dark septate endophytic fungi.</title>
        <authorList>
            <person name="Knapp D.G."/>
            <person name="Nemeth J.B."/>
            <person name="Barry K."/>
            <person name="Hainaut M."/>
            <person name="Henrissat B."/>
            <person name="Johnson J."/>
            <person name="Kuo A."/>
            <person name="Lim J.H.P."/>
            <person name="Lipzen A."/>
            <person name="Nolan M."/>
            <person name="Ohm R.A."/>
            <person name="Tamas L."/>
            <person name="Grigoriev I.V."/>
            <person name="Spatafora J.W."/>
            <person name="Nagy L.G."/>
            <person name="Kovacs G.M."/>
        </authorList>
    </citation>
    <scope>NUCLEOTIDE SEQUENCE [LARGE SCALE GENOMIC DNA]</scope>
    <source>
        <strain evidence="9 10">DSE2036</strain>
    </source>
</reference>
<protein>
    <recommendedName>
        <fullName evidence="11">Nuclease PA3</fullName>
    </recommendedName>
</protein>
<evidence type="ECO:0000256" key="7">
    <source>
        <dbReference type="ARBA" id="ARBA00023180"/>
    </source>
</evidence>
<dbReference type="GO" id="GO:0016788">
    <property type="term" value="F:hydrolase activity, acting on ester bonds"/>
    <property type="evidence" value="ECO:0007669"/>
    <property type="project" value="InterPro"/>
</dbReference>
<keyword evidence="10" id="KW-1185">Reference proteome</keyword>
<feature type="signal peptide" evidence="8">
    <location>
        <begin position="1"/>
        <end position="22"/>
    </location>
</feature>